<gene>
    <name evidence="2" type="ORF">PGTUg99_017065</name>
</gene>
<evidence type="ECO:0000256" key="1">
    <source>
        <dbReference type="SAM" id="MobiDB-lite"/>
    </source>
</evidence>
<feature type="compositionally biased region" description="Polar residues" evidence="1">
    <location>
        <begin position="67"/>
        <end position="78"/>
    </location>
</feature>
<evidence type="ECO:0000313" key="3">
    <source>
        <dbReference type="Proteomes" id="UP000325313"/>
    </source>
</evidence>
<protein>
    <submittedName>
        <fullName evidence="2">Uncharacterized protein</fullName>
    </submittedName>
</protein>
<feature type="compositionally biased region" description="Basic and acidic residues" evidence="1">
    <location>
        <begin position="1"/>
        <end position="16"/>
    </location>
</feature>
<name>A0A5B0S4C8_PUCGR</name>
<comment type="caution">
    <text evidence="2">The sequence shown here is derived from an EMBL/GenBank/DDBJ whole genome shotgun (WGS) entry which is preliminary data.</text>
</comment>
<reference evidence="2 3" key="1">
    <citation type="submission" date="2019-05" db="EMBL/GenBank/DDBJ databases">
        <title>Emergence of the Ug99 lineage of the wheat stem rust pathogen through somatic hybridization.</title>
        <authorList>
            <person name="Li F."/>
            <person name="Upadhyaya N.M."/>
            <person name="Sperschneider J."/>
            <person name="Matny O."/>
            <person name="Nguyen-Phuc H."/>
            <person name="Mago R."/>
            <person name="Raley C."/>
            <person name="Miller M.E."/>
            <person name="Silverstein K.A.T."/>
            <person name="Henningsen E."/>
            <person name="Hirsch C.D."/>
            <person name="Visser B."/>
            <person name="Pretorius Z.A."/>
            <person name="Steffenson B.J."/>
            <person name="Schwessinger B."/>
            <person name="Dodds P.N."/>
            <person name="Figueroa M."/>
        </authorList>
    </citation>
    <scope>NUCLEOTIDE SEQUENCE [LARGE SCALE GENOMIC DNA]</scope>
    <source>
        <strain evidence="2 3">Ug99</strain>
    </source>
</reference>
<accession>A0A5B0S4C8</accession>
<dbReference type="Proteomes" id="UP000325313">
    <property type="component" value="Unassembled WGS sequence"/>
</dbReference>
<sequence length="78" mass="8920">MKNEKKNEKKNMDRKPKLNHQTSSRTLSITTVLQTNSSSSRISETTQNRLMTKDGGSNRYYGHPSQPRITQDHAQSQS</sequence>
<dbReference type="AlphaFoldDB" id="A0A5B0S4C8"/>
<proteinExistence type="predicted"/>
<dbReference type="EMBL" id="VDEP01000078">
    <property type="protein sequence ID" value="KAA1132632.1"/>
    <property type="molecule type" value="Genomic_DNA"/>
</dbReference>
<feature type="region of interest" description="Disordered" evidence="1">
    <location>
        <begin position="1"/>
        <end position="78"/>
    </location>
</feature>
<feature type="compositionally biased region" description="Polar residues" evidence="1">
    <location>
        <begin position="19"/>
        <end position="50"/>
    </location>
</feature>
<organism evidence="2 3">
    <name type="scientific">Puccinia graminis f. sp. tritici</name>
    <dbReference type="NCBI Taxonomy" id="56615"/>
    <lineage>
        <taxon>Eukaryota</taxon>
        <taxon>Fungi</taxon>
        <taxon>Dikarya</taxon>
        <taxon>Basidiomycota</taxon>
        <taxon>Pucciniomycotina</taxon>
        <taxon>Pucciniomycetes</taxon>
        <taxon>Pucciniales</taxon>
        <taxon>Pucciniaceae</taxon>
        <taxon>Puccinia</taxon>
    </lineage>
</organism>
<evidence type="ECO:0000313" key="2">
    <source>
        <dbReference type="EMBL" id="KAA1132632.1"/>
    </source>
</evidence>